<dbReference type="SUPFAM" id="SSF50630">
    <property type="entry name" value="Acid proteases"/>
    <property type="match status" value="1"/>
</dbReference>
<keyword evidence="7" id="KW-0695">RNA-directed DNA polymerase</keyword>
<feature type="region of interest" description="Disordered" evidence="9">
    <location>
        <begin position="332"/>
        <end position="356"/>
    </location>
</feature>
<dbReference type="InterPro" id="IPR007889">
    <property type="entry name" value="HTH_Psq"/>
</dbReference>
<evidence type="ECO:0000313" key="12">
    <source>
        <dbReference type="Proteomes" id="UP001159042"/>
    </source>
</evidence>
<evidence type="ECO:0000256" key="9">
    <source>
        <dbReference type="SAM" id="MobiDB-lite"/>
    </source>
</evidence>
<dbReference type="Pfam" id="PF05225">
    <property type="entry name" value="HTH_psq"/>
    <property type="match status" value="1"/>
</dbReference>
<dbReference type="SUPFAM" id="SSF53098">
    <property type="entry name" value="Ribonuclease H-like"/>
    <property type="match status" value="1"/>
</dbReference>
<evidence type="ECO:0000256" key="6">
    <source>
        <dbReference type="ARBA" id="ARBA00022737"/>
    </source>
</evidence>
<dbReference type="GO" id="GO:0006508">
    <property type="term" value="P:proteolysis"/>
    <property type="evidence" value="ECO:0007669"/>
    <property type="project" value="InterPro"/>
</dbReference>
<dbReference type="Gene3D" id="3.30.420.10">
    <property type="entry name" value="Ribonuclease H-like superfamily/Ribonuclease H"/>
    <property type="match status" value="1"/>
</dbReference>
<comment type="subcellular location">
    <subcellularLocation>
        <location evidence="1">Nucleus</location>
    </subcellularLocation>
</comment>
<keyword evidence="12" id="KW-1185">Reference proteome</keyword>
<feature type="domain" description="RNase H type-1" evidence="10">
    <location>
        <begin position="618"/>
        <end position="723"/>
    </location>
</feature>
<accession>A0AAV8WCV2</accession>
<keyword evidence="8" id="KW-0472">Membrane</keyword>
<reference evidence="11 12" key="1">
    <citation type="journal article" date="2023" name="Insect Mol. Biol.">
        <title>Genome sequencing provides insights into the evolution of gene families encoding plant cell wall-degrading enzymes in longhorned beetles.</title>
        <authorList>
            <person name="Shin N.R."/>
            <person name="Okamura Y."/>
            <person name="Kirsch R."/>
            <person name="Pauchet Y."/>
        </authorList>
    </citation>
    <scope>NUCLEOTIDE SEQUENCE [LARGE SCALE GENOMIC DNA]</scope>
    <source>
        <strain evidence="11">EAD_L_NR</strain>
    </source>
</reference>
<dbReference type="CDD" id="cd00303">
    <property type="entry name" value="retropepsin_like"/>
    <property type="match status" value="1"/>
</dbReference>
<keyword evidence="8" id="KW-1133">Transmembrane helix</keyword>
<dbReference type="PROSITE" id="PS00141">
    <property type="entry name" value="ASP_PROTEASE"/>
    <property type="match status" value="1"/>
</dbReference>
<keyword evidence="4" id="KW-0812">Transmembrane</keyword>
<evidence type="ECO:0000256" key="8">
    <source>
        <dbReference type="ARBA" id="ARBA00022989"/>
    </source>
</evidence>
<dbReference type="Gene3D" id="1.10.10.60">
    <property type="entry name" value="Homeodomain-like"/>
    <property type="match status" value="1"/>
</dbReference>
<dbReference type="InterPro" id="IPR011651">
    <property type="entry name" value="Notch_ligand_N"/>
</dbReference>
<name>A0AAV8WCV2_9CUCU</name>
<evidence type="ECO:0000256" key="4">
    <source>
        <dbReference type="ARBA" id="ARBA00022692"/>
    </source>
</evidence>
<dbReference type="EMBL" id="JANEYG010000003">
    <property type="protein sequence ID" value="KAJ8924007.1"/>
    <property type="molecule type" value="Genomic_DNA"/>
</dbReference>
<comment type="caution">
    <text evidence="11">The sequence shown here is derived from an EMBL/GenBank/DDBJ whole genome shotgun (WGS) entry which is preliminary data.</text>
</comment>
<organism evidence="11 12">
    <name type="scientific">Exocentrus adspersus</name>
    <dbReference type="NCBI Taxonomy" id="1586481"/>
    <lineage>
        <taxon>Eukaryota</taxon>
        <taxon>Metazoa</taxon>
        <taxon>Ecdysozoa</taxon>
        <taxon>Arthropoda</taxon>
        <taxon>Hexapoda</taxon>
        <taxon>Insecta</taxon>
        <taxon>Pterygota</taxon>
        <taxon>Neoptera</taxon>
        <taxon>Endopterygota</taxon>
        <taxon>Coleoptera</taxon>
        <taxon>Polyphaga</taxon>
        <taxon>Cucujiformia</taxon>
        <taxon>Chrysomeloidea</taxon>
        <taxon>Cerambycidae</taxon>
        <taxon>Lamiinae</taxon>
        <taxon>Acanthocinini</taxon>
        <taxon>Exocentrus</taxon>
    </lineage>
</organism>
<dbReference type="InterPro" id="IPR009057">
    <property type="entry name" value="Homeodomain-like_sf"/>
</dbReference>
<keyword evidence="2" id="KW-0245">EGF-like domain</keyword>
<keyword evidence="5" id="KW-0548">Nucleotidyltransferase</keyword>
<dbReference type="GO" id="GO:0004523">
    <property type="term" value="F:RNA-DNA hybrid ribonuclease activity"/>
    <property type="evidence" value="ECO:0007669"/>
    <property type="project" value="InterPro"/>
</dbReference>
<dbReference type="InterPro" id="IPR001969">
    <property type="entry name" value="Aspartic_peptidase_AS"/>
</dbReference>
<evidence type="ECO:0000313" key="11">
    <source>
        <dbReference type="EMBL" id="KAJ8924007.1"/>
    </source>
</evidence>
<dbReference type="GO" id="GO:0005634">
    <property type="term" value="C:nucleus"/>
    <property type="evidence" value="ECO:0007669"/>
    <property type="project" value="UniProtKB-SubCell"/>
</dbReference>
<dbReference type="Gene3D" id="2.60.40.3510">
    <property type="match status" value="1"/>
</dbReference>
<protein>
    <recommendedName>
        <fullName evidence="10">RNase H type-1 domain-containing protein</fullName>
    </recommendedName>
</protein>
<dbReference type="SUPFAM" id="SSF46689">
    <property type="entry name" value="Homeodomain-like"/>
    <property type="match status" value="1"/>
</dbReference>
<evidence type="ECO:0000256" key="3">
    <source>
        <dbReference type="ARBA" id="ARBA00022679"/>
    </source>
</evidence>
<gene>
    <name evidence="11" type="ORF">NQ315_006783</name>
</gene>
<dbReference type="GO" id="GO:0007219">
    <property type="term" value="P:Notch signaling pathway"/>
    <property type="evidence" value="ECO:0007669"/>
    <property type="project" value="InterPro"/>
</dbReference>
<dbReference type="GO" id="GO:0003677">
    <property type="term" value="F:DNA binding"/>
    <property type="evidence" value="ECO:0007669"/>
    <property type="project" value="InterPro"/>
</dbReference>
<dbReference type="Gene3D" id="2.40.70.10">
    <property type="entry name" value="Acid Proteases"/>
    <property type="match status" value="1"/>
</dbReference>
<dbReference type="AlphaFoldDB" id="A0AAV8WCV2"/>
<dbReference type="Pfam" id="PF13975">
    <property type="entry name" value="gag-asp_proteas"/>
    <property type="match status" value="1"/>
</dbReference>
<evidence type="ECO:0000256" key="5">
    <source>
        <dbReference type="ARBA" id="ARBA00022695"/>
    </source>
</evidence>
<dbReference type="PROSITE" id="PS50879">
    <property type="entry name" value="RNASE_H_1"/>
    <property type="match status" value="1"/>
</dbReference>
<dbReference type="Proteomes" id="UP001159042">
    <property type="component" value="Unassembled WGS sequence"/>
</dbReference>
<dbReference type="Pfam" id="PF00075">
    <property type="entry name" value="RNase_H"/>
    <property type="match status" value="1"/>
</dbReference>
<dbReference type="InterPro" id="IPR002156">
    <property type="entry name" value="RNaseH_domain"/>
</dbReference>
<evidence type="ECO:0000256" key="1">
    <source>
        <dbReference type="ARBA" id="ARBA00004123"/>
    </source>
</evidence>
<dbReference type="InterPro" id="IPR012337">
    <property type="entry name" value="RNaseH-like_sf"/>
</dbReference>
<dbReference type="InterPro" id="IPR021109">
    <property type="entry name" value="Peptidase_aspartic_dom_sf"/>
</dbReference>
<dbReference type="CDD" id="cd09276">
    <property type="entry name" value="Rnase_HI_RT_non_LTR"/>
    <property type="match status" value="1"/>
</dbReference>
<dbReference type="GO" id="GO:0016020">
    <property type="term" value="C:membrane"/>
    <property type="evidence" value="ECO:0007669"/>
    <property type="project" value="UniProtKB-SubCell"/>
</dbReference>
<proteinExistence type="predicted"/>
<keyword evidence="6" id="KW-0677">Repeat</keyword>
<dbReference type="GO" id="GO:0004190">
    <property type="term" value="F:aspartic-type endopeptidase activity"/>
    <property type="evidence" value="ECO:0007669"/>
    <property type="project" value="InterPro"/>
</dbReference>
<evidence type="ECO:0000259" key="10">
    <source>
        <dbReference type="PROSITE" id="PS50879"/>
    </source>
</evidence>
<dbReference type="Pfam" id="PF07657">
    <property type="entry name" value="MNNL"/>
    <property type="match status" value="1"/>
</dbReference>
<evidence type="ECO:0000256" key="7">
    <source>
        <dbReference type="ARBA" id="ARBA00022918"/>
    </source>
</evidence>
<sequence>MSGGLAKRVWVSTGGKSQELLLHAIWLTGQRHYRPSHWPRDYNKENVEKAIEAVRAGMSLAAKTYQIPRTTLTRKILGRNLGPVGHPRVLSTEEEATIAETLGVVANWGFPLTRVDKEGTGMLTYSMNQAQLRSKKQRFEETLQKYEADGENPGVFDITRVQERRPIGCYQAPPPQKIQLQCNGSSLAIPGRVCGRECQMIIDTGSSHTVVRPNIVAHCRMQDTEEKYLLETARGEVIVVKGVHLAEIKIGNKTFKQKVFVDDINDEEVHLNVLKTEAETRRVIIVEEAALVLEPEVPSEIRCNQDSENNEALVDASDSQLCQPRELVHNRRENKNYADDKLSHFKDRPRLSDGEVRKRMESEGSSMKTFNVVKMSQQGSFTVVTRIRRSRGRLDNNGLSALVGGYSGYRPQGVQWLQATRSSVATGHKEFSSYRPQGVQWLQATRSSVATGQELQGVSARMGPAFFELQVLEMANPTSKLSNGDCCGGGVRSPLTNRCSAPCNTFFRLCLKEYQSNVTSTGSCSFGNTSSQVLGRDSFTLADPDRGKLVLPFTFRWTNSNRRGRKEGHAAIALRAEREVPISAMSVNEAKECLRFRKNYSTSFPSREQWKQEGNMFPLGSLVCYTDGSRMRNEYSGTGIYNKQWGSAELLTGLVCHCFPGGDSQAALRAISSPRTRSMLVQECGDALESLARQKEVGLVWVPGHMGIPGNERADQLARLGSGEPPQGPEPILGISRGCINGALSRWAYQRLGMSWRMNTGCRQAHNFFDRPDMSKTVWLLNLGRRALNQMVGILTDHCRLRRHLHLMGIEESPLCPECGEREDTPIHLLGHCIAFGRLRHKLARKFSQFLHRFSK</sequence>
<dbReference type="GO" id="GO:0003964">
    <property type="term" value="F:RNA-directed DNA polymerase activity"/>
    <property type="evidence" value="ECO:0007669"/>
    <property type="project" value="UniProtKB-KW"/>
</dbReference>
<dbReference type="InterPro" id="IPR036397">
    <property type="entry name" value="RNaseH_sf"/>
</dbReference>
<keyword evidence="3" id="KW-0808">Transferase</keyword>
<evidence type="ECO:0000256" key="2">
    <source>
        <dbReference type="ARBA" id="ARBA00022536"/>
    </source>
</evidence>